<proteinExistence type="predicted"/>
<keyword evidence="2" id="KW-0732">Signal</keyword>
<dbReference type="PROSITE" id="PS51257">
    <property type="entry name" value="PROKAR_LIPOPROTEIN"/>
    <property type="match status" value="1"/>
</dbReference>
<feature type="region of interest" description="Disordered" evidence="1">
    <location>
        <begin position="71"/>
        <end position="91"/>
    </location>
</feature>
<accession>A0A386PNK3</accession>
<keyword evidence="3" id="KW-0614">Plasmid</keyword>
<evidence type="ECO:0000313" key="4">
    <source>
        <dbReference type="Proteomes" id="UP000275571"/>
    </source>
</evidence>
<name>A0A386PNK3_9SPIR</name>
<organism evidence="3 4">
    <name type="scientific">Borrelia turcica IST7</name>
    <dbReference type="NCBI Taxonomy" id="1104446"/>
    <lineage>
        <taxon>Bacteria</taxon>
        <taxon>Pseudomonadati</taxon>
        <taxon>Spirochaetota</taxon>
        <taxon>Spirochaetia</taxon>
        <taxon>Spirochaetales</taxon>
        <taxon>Borreliaceae</taxon>
        <taxon>Borrelia</taxon>
    </lineage>
</organism>
<geneLocation type="plasmid" evidence="3 4">
    <name>lp129</name>
</geneLocation>
<sequence>MRIKRKYICASILLSFLSCGLSVADKSKEALGEVRDMLESDAVENGTTGTVEKSITKTVTKESTVKLNVQAKSAGSSGNHEHGREVASSLENHQDGIVLSGGLYNRPEMPALKPVISKPEKEDKSKYDEETIPESRKDEMRDSIKRIIEGTEYSLQKAKEFQPKFKEQSDKAKELLHKIGKVRNRNQSRRTIEAQKKIDEIYKELDKEMRSVSYDDGEQLLHNAGSDSDLVKVKREALLKALDYNIKDDKIRRLWDQFVEKGEAVLSNAVALQQETRILAGCIKYAEEKLKEFKEEDVEFEYSTWYSRKGSNAHGKKKQRTVRRANKNYYNY</sequence>
<feature type="signal peptide" evidence="2">
    <location>
        <begin position="1"/>
        <end position="24"/>
    </location>
</feature>
<gene>
    <name evidence="3" type="ORF">DB313_05025</name>
</gene>
<dbReference type="KEGG" id="btur:DB313_05025"/>
<keyword evidence="4" id="KW-1185">Reference proteome</keyword>
<evidence type="ECO:0000256" key="2">
    <source>
        <dbReference type="SAM" id="SignalP"/>
    </source>
</evidence>
<feature type="region of interest" description="Disordered" evidence="1">
    <location>
        <begin position="117"/>
        <end position="138"/>
    </location>
</feature>
<dbReference type="RefSeq" id="WP_120104782.1">
    <property type="nucleotide sequence ID" value="NZ_CP028885.1"/>
</dbReference>
<protein>
    <submittedName>
        <fullName evidence="3">Uncharacterized protein</fullName>
    </submittedName>
</protein>
<evidence type="ECO:0000313" key="3">
    <source>
        <dbReference type="EMBL" id="AYE36862.1"/>
    </source>
</evidence>
<feature type="compositionally biased region" description="Basic and acidic residues" evidence="1">
    <location>
        <begin position="118"/>
        <end position="138"/>
    </location>
</feature>
<dbReference type="Proteomes" id="UP000275571">
    <property type="component" value="Plasmid lp129"/>
</dbReference>
<evidence type="ECO:0000256" key="1">
    <source>
        <dbReference type="SAM" id="MobiDB-lite"/>
    </source>
</evidence>
<dbReference type="EMBL" id="CP028885">
    <property type="protein sequence ID" value="AYE36862.1"/>
    <property type="molecule type" value="Genomic_DNA"/>
</dbReference>
<feature type="chain" id="PRO_5017187523" evidence="2">
    <location>
        <begin position="25"/>
        <end position="332"/>
    </location>
</feature>
<reference evidence="3 4" key="1">
    <citation type="journal article" date="2018" name="Infect. Genet. Evol.">
        <title>Genome-wide analysis of Borrelia turcica and 'Candidatus Borrelia tachyglossi' shows relapsing fever-like genomes with unique genomic links to Lyme disease Borrelia.</title>
        <authorList>
            <person name="Gofton A.W."/>
            <person name="Margos G."/>
            <person name="Fingerle V."/>
            <person name="Hepner S."/>
            <person name="Loh S.M."/>
            <person name="Ryan U."/>
            <person name="Irwin P."/>
            <person name="Oskam C.L."/>
        </authorList>
    </citation>
    <scope>NUCLEOTIDE SEQUENCE [LARGE SCALE GENOMIC DNA]</scope>
    <source>
        <strain evidence="3 4">IST7</strain>
        <plasmid evidence="3">lp129</plasmid>
    </source>
</reference>
<dbReference type="AlphaFoldDB" id="A0A386PNK3"/>